<dbReference type="SMART" id="SM00642">
    <property type="entry name" value="Aamy"/>
    <property type="match status" value="1"/>
</dbReference>
<name>A0A1I7FJG7_9BURK</name>
<dbReference type="Proteomes" id="UP000199391">
    <property type="component" value="Unassembled WGS sequence"/>
</dbReference>
<organism evidence="3 4">
    <name type="scientific">Pseudoduganella namucuonensis</name>
    <dbReference type="NCBI Taxonomy" id="1035707"/>
    <lineage>
        <taxon>Bacteria</taxon>
        <taxon>Pseudomonadati</taxon>
        <taxon>Pseudomonadota</taxon>
        <taxon>Betaproteobacteria</taxon>
        <taxon>Burkholderiales</taxon>
        <taxon>Oxalobacteraceae</taxon>
        <taxon>Telluria group</taxon>
        <taxon>Pseudoduganella</taxon>
    </lineage>
</organism>
<dbReference type="RefSeq" id="WP_093553187.1">
    <property type="nucleotide sequence ID" value="NZ_FPBO01000002.1"/>
</dbReference>
<proteinExistence type="predicted"/>
<evidence type="ECO:0000259" key="2">
    <source>
        <dbReference type="SMART" id="SM00642"/>
    </source>
</evidence>
<keyword evidence="1" id="KW-0732">Signal</keyword>
<dbReference type="SUPFAM" id="SSF51011">
    <property type="entry name" value="Glycosyl hydrolase domain"/>
    <property type="match status" value="1"/>
</dbReference>
<sequence length="450" mass="51023">MKTAVRFAPLFFAPLLASFLALNCAAAEPGFKPAAAPAPGAVSLEHVEWSRNATIYEVNLRQYSKEGTFNAFARDLPRLKKMGVDILWLMPIHPIGKEKRKGTLGSYYAVADYKGVNPEFGTLDDFKKLVKQAHGLGMRVILDWVPNHTAWDNPWVTRHPDFYKKNAKGEIYPVTYSEGATQEIWEDVTGLDYGNKALWAAMTDALSYWIKETDIDGYRMDVASGLPMAYWQQAIAELRAIKPVFMLAEGDWVEMHDRAFDMTYSWDLPDVMRKIAKGEGDARAMRDWLAKPPRSYPAEAYRMRFTNNHDFNSWVGTDKELYGPAYKAMAVLTYTLPGMPLVYNGQESGLDKRLEFFEKDAIQWKNYGLAPFYTGLAKLKHENPALWNGQYGGSIDVRETGNDKVFAFRRQRDKNVVDVAVNLSGETQKYTLDGKSATLPGWGWSTKARR</sequence>
<evidence type="ECO:0000256" key="1">
    <source>
        <dbReference type="SAM" id="SignalP"/>
    </source>
</evidence>
<dbReference type="Pfam" id="PF00128">
    <property type="entry name" value="Alpha-amylase"/>
    <property type="match status" value="1"/>
</dbReference>
<dbReference type="InterPro" id="IPR017853">
    <property type="entry name" value="GH"/>
</dbReference>
<gene>
    <name evidence="3" type="ORF">SAMN05216552_100282</name>
</gene>
<evidence type="ECO:0000313" key="4">
    <source>
        <dbReference type="Proteomes" id="UP000199391"/>
    </source>
</evidence>
<dbReference type="Gene3D" id="2.60.40.1180">
    <property type="entry name" value="Golgi alpha-mannosidase II"/>
    <property type="match status" value="1"/>
</dbReference>
<feature type="domain" description="Glycosyl hydrolase family 13 catalytic" evidence="2">
    <location>
        <begin position="66"/>
        <end position="380"/>
    </location>
</feature>
<reference evidence="4" key="1">
    <citation type="submission" date="2016-10" db="EMBL/GenBank/DDBJ databases">
        <authorList>
            <person name="Varghese N."/>
            <person name="Submissions S."/>
        </authorList>
    </citation>
    <scope>NUCLEOTIDE SEQUENCE [LARGE SCALE GENOMIC DNA]</scope>
    <source>
        <strain evidence="4">CGMCC 1.11014</strain>
    </source>
</reference>
<dbReference type="GO" id="GO:0005975">
    <property type="term" value="P:carbohydrate metabolic process"/>
    <property type="evidence" value="ECO:0007669"/>
    <property type="project" value="InterPro"/>
</dbReference>
<dbReference type="PANTHER" id="PTHR47786">
    <property type="entry name" value="ALPHA-1,4-GLUCAN:MALTOSE-1-PHOSPHATE MALTOSYLTRANSFERASE"/>
    <property type="match status" value="1"/>
</dbReference>
<dbReference type="GO" id="GO:0016798">
    <property type="term" value="F:hydrolase activity, acting on glycosyl bonds"/>
    <property type="evidence" value="ECO:0007669"/>
    <property type="project" value="UniProtKB-KW"/>
</dbReference>
<dbReference type="SUPFAM" id="SSF51445">
    <property type="entry name" value="(Trans)glycosidases"/>
    <property type="match status" value="1"/>
</dbReference>
<dbReference type="OrthoDB" id="9805159at2"/>
<keyword evidence="3" id="KW-0378">Hydrolase</keyword>
<dbReference type="PANTHER" id="PTHR47786:SF2">
    <property type="entry name" value="GLYCOSYL HYDROLASE FAMILY 13 CATALYTIC DOMAIN-CONTAINING PROTEIN"/>
    <property type="match status" value="1"/>
</dbReference>
<feature type="signal peptide" evidence="1">
    <location>
        <begin position="1"/>
        <end position="26"/>
    </location>
</feature>
<keyword evidence="3" id="KW-0326">Glycosidase</keyword>
<dbReference type="AlphaFoldDB" id="A0A1I7FJG7"/>
<dbReference type="Gene3D" id="3.20.20.80">
    <property type="entry name" value="Glycosidases"/>
    <property type="match status" value="1"/>
</dbReference>
<dbReference type="InterPro" id="IPR013780">
    <property type="entry name" value="Glyco_hydro_b"/>
</dbReference>
<evidence type="ECO:0000313" key="3">
    <source>
        <dbReference type="EMBL" id="SFU36320.1"/>
    </source>
</evidence>
<dbReference type="InterPro" id="IPR006047">
    <property type="entry name" value="GH13_cat_dom"/>
</dbReference>
<dbReference type="CDD" id="cd11313">
    <property type="entry name" value="AmyAc_arch_bac_AmyA"/>
    <property type="match status" value="1"/>
</dbReference>
<feature type="chain" id="PRO_5011768570" evidence="1">
    <location>
        <begin position="27"/>
        <end position="450"/>
    </location>
</feature>
<protein>
    <submittedName>
        <fullName evidence="3">Glycosidase</fullName>
    </submittedName>
</protein>
<dbReference type="STRING" id="1035707.SAMN05216552_100282"/>
<accession>A0A1I7FJG7</accession>
<keyword evidence="4" id="KW-1185">Reference proteome</keyword>
<dbReference type="EMBL" id="FPBO01000002">
    <property type="protein sequence ID" value="SFU36320.1"/>
    <property type="molecule type" value="Genomic_DNA"/>
</dbReference>